<evidence type="ECO:0000256" key="3">
    <source>
        <dbReference type="ARBA" id="ARBA00022729"/>
    </source>
</evidence>
<evidence type="ECO:0000256" key="4">
    <source>
        <dbReference type="ARBA" id="ARBA00023157"/>
    </source>
</evidence>
<dbReference type="AlphaFoldDB" id="A0A023FXS5"/>
<keyword evidence="4 6" id="KW-1015">Disulfide bond</keyword>
<dbReference type="Gene3D" id="2.30.130.100">
    <property type="match status" value="1"/>
</dbReference>
<reference evidence="8" key="1">
    <citation type="submission" date="2014-03" db="EMBL/GenBank/DDBJ databases">
        <title>The sialotranscriptome of Amblyomma triste, Amblyomma parvum and Amblyomma cajennense ticks, uncovered by 454-based RNA-seq.</title>
        <authorList>
            <person name="Garcia G.R."/>
            <person name="Gardinassi L.G."/>
            <person name="Ribeiro J.M."/>
            <person name="Anatrielo E."/>
            <person name="Ferreira B.R."/>
            <person name="Moreira H.N."/>
            <person name="Mafra C."/>
            <person name="Olegario M.M."/>
            <person name="Szabo P.J."/>
            <person name="Miranda-Santos I.K."/>
            <person name="Maruyama S.R."/>
        </authorList>
    </citation>
    <scope>NUCLEOTIDE SEQUENCE</scope>
    <source>
        <strain evidence="8">Araguapaz</strain>
        <tissue evidence="8">Salivary glands</tissue>
    </source>
</reference>
<evidence type="ECO:0000256" key="6">
    <source>
        <dbReference type="RuleBase" id="RU369006"/>
    </source>
</evidence>
<comment type="subcellular location">
    <subcellularLocation>
        <location evidence="1 6">Secreted</location>
    </subcellularLocation>
</comment>
<keyword evidence="5 6" id="KW-0325">Glycoprotein</keyword>
<evidence type="ECO:0000256" key="2">
    <source>
        <dbReference type="ARBA" id="ARBA00022525"/>
    </source>
</evidence>
<accession>A0A023FXS5</accession>
<feature type="signal peptide" evidence="7">
    <location>
        <begin position="1"/>
        <end position="23"/>
    </location>
</feature>
<evidence type="ECO:0000256" key="1">
    <source>
        <dbReference type="ARBA" id="ARBA00004613"/>
    </source>
</evidence>
<evidence type="ECO:0000313" key="8">
    <source>
        <dbReference type="EMBL" id="JAC26666.1"/>
    </source>
</evidence>
<dbReference type="GO" id="GO:0019957">
    <property type="term" value="F:C-C chemokine binding"/>
    <property type="evidence" value="ECO:0007669"/>
    <property type="project" value="InterPro"/>
</dbReference>
<evidence type="ECO:0000256" key="5">
    <source>
        <dbReference type="ARBA" id="ARBA00023180"/>
    </source>
</evidence>
<dbReference type="EMBL" id="GBBL01000654">
    <property type="protein sequence ID" value="JAC26666.1"/>
    <property type="molecule type" value="mRNA"/>
</dbReference>
<feature type="chain" id="PRO_5001516171" description="Evasin" evidence="7">
    <location>
        <begin position="24"/>
        <end position="171"/>
    </location>
</feature>
<protein>
    <recommendedName>
        <fullName evidence="6">Evasin</fullName>
    </recommendedName>
</protein>
<dbReference type="Pfam" id="PF19429">
    <property type="entry name" value="EVA_Class_A"/>
    <property type="match status" value="1"/>
</dbReference>
<comment type="function">
    <text evidence="6">Salivary chemokine-binding protein which binds to host chemokines.</text>
</comment>
<evidence type="ECO:0000256" key="7">
    <source>
        <dbReference type="SAM" id="SignalP"/>
    </source>
</evidence>
<dbReference type="InterPro" id="IPR045797">
    <property type="entry name" value="EVA_Class_A"/>
</dbReference>
<organism evidence="8">
    <name type="scientific">Amblyomma parvum</name>
    <name type="common">South American tick</name>
    <dbReference type="NCBI Taxonomy" id="251391"/>
    <lineage>
        <taxon>Eukaryota</taxon>
        <taxon>Metazoa</taxon>
        <taxon>Ecdysozoa</taxon>
        <taxon>Arthropoda</taxon>
        <taxon>Chelicerata</taxon>
        <taxon>Arachnida</taxon>
        <taxon>Acari</taxon>
        <taxon>Parasitiformes</taxon>
        <taxon>Ixodida</taxon>
        <taxon>Ixodoidea</taxon>
        <taxon>Ixodidae</taxon>
        <taxon>Amblyomminae</taxon>
        <taxon>Amblyomma</taxon>
    </lineage>
</organism>
<keyword evidence="2 6" id="KW-0964">Secreted</keyword>
<dbReference type="GO" id="GO:0005576">
    <property type="term" value="C:extracellular region"/>
    <property type="evidence" value="ECO:0007669"/>
    <property type="project" value="UniProtKB-SubCell"/>
</dbReference>
<name>A0A023FXS5_AMBPA</name>
<proteinExistence type="evidence at transcript level"/>
<keyword evidence="3 6" id="KW-0732">Signal</keyword>
<sequence>MFLWMLNFRLLLVLAASVGHVLAGPPSIPGNESIPGCGDAGTTTAPEDNPKHYGTLTDKKGCTLPIIGTWMTAVDHQHLQGTRGERRGPTGKVNLPASCRKNCHGRQEILRDGIPCRKVVGNPKGSKKHLKSGCLRGKCLAGQCVNDGRRISCYVPRNITDTEPTPGLLAE</sequence>